<organism evidence="2 3">
    <name type="scientific">Ilyodon furcidens</name>
    <name type="common">goldbreast splitfin</name>
    <dbReference type="NCBI Taxonomy" id="33524"/>
    <lineage>
        <taxon>Eukaryota</taxon>
        <taxon>Metazoa</taxon>
        <taxon>Chordata</taxon>
        <taxon>Craniata</taxon>
        <taxon>Vertebrata</taxon>
        <taxon>Euteleostomi</taxon>
        <taxon>Actinopterygii</taxon>
        <taxon>Neopterygii</taxon>
        <taxon>Teleostei</taxon>
        <taxon>Neoteleostei</taxon>
        <taxon>Acanthomorphata</taxon>
        <taxon>Ovalentaria</taxon>
        <taxon>Atherinomorphae</taxon>
        <taxon>Cyprinodontiformes</taxon>
        <taxon>Goodeidae</taxon>
        <taxon>Ilyodon</taxon>
    </lineage>
</organism>
<protein>
    <recommendedName>
        <fullName evidence="4">Secreted protein</fullName>
    </recommendedName>
</protein>
<proteinExistence type="predicted"/>
<feature type="chain" id="PRO_5046749544" description="Secreted protein" evidence="1">
    <location>
        <begin position="33"/>
        <end position="100"/>
    </location>
</feature>
<accession>A0ABV0T7B7</accession>
<name>A0ABV0T7B7_9TELE</name>
<reference evidence="2 3" key="1">
    <citation type="submission" date="2021-06" db="EMBL/GenBank/DDBJ databases">
        <authorList>
            <person name="Palmer J.M."/>
        </authorList>
    </citation>
    <scope>NUCLEOTIDE SEQUENCE [LARGE SCALE GENOMIC DNA]</scope>
    <source>
        <strain evidence="3">if_2019</strain>
        <tissue evidence="2">Muscle</tissue>
    </source>
</reference>
<feature type="signal peptide" evidence="1">
    <location>
        <begin position="1"/>
        <end position="32"/>
    </location>
</feature>
<evidence type="ECO:0000313" key="3">
    <source>
        <dbReference type="Proteomes" id="UP001482620"/>
    </source>
</evidence>
<keyword evidence="3" id="KW-1185">Reference proteome</keyword>
<dbReference type="Proteomes" id="UP001482620">
    <property type="component" value="Unassembled WGS sequence"/>
</dbReference>
<keyword evidence="1" id="KW-0732">Signal</keyword>
<gene>
    <name evidence="2" type="ORF">ILYODFUR_003777</name>
</gene>
<evidence type="ECO:0000256" key="1">
    <source>
        <dbReference type="SAM" id="SignalP"/>
    </source>
</evidence>
<evidence type="ECO:0008006" key="4">
    <source>
        <dbReference type="Google" id="ProtNLM"/>
    </source>
</evidence>
<comment type="caution">
    <text evidence="2">The sequence shown here is derived from an EMBL/GenBank/DDBJ whole genome shotgun (WGS) entry which is preliminary data.</text>
</comment>
<dbReference type="EMBL" id="JAHRIQ010023369">
    <property type="protein sequence ID" value="MEQ2227961.1"/>
    <property type="molecule type" value="Genomic_DNA"/>
</dbReference>
<evidence type="ECO:0000313" key="2">
    <source>
        <dbReference type="EMBL" id="MEQ2227961.1"/>
    </source>
</evidence>
<sequence length="100" mass="10869">MSATIRCLDLTSKFIFLCIGLMLQQRIDMAAALRIQKGNLTAAGTDPIWSRQVQGNCPSMSKNSILHNKAAITTGSYTNSAQTRLKTGLRPQTPAFNIKG</sequence>